<reference evidence="13" key="1">
    <citation type="submission" date="2016-10" db="EMBL/GenBank/DDBJ databases">
        <authorList>
            <person name="Varghese N."/>
            <person name="Submissions S."/>
        </authorList>
    </citation>
    <scope>NUCLEOTIDE SEQUENCE [LARGE SCALE GENOMIC DNA]</scope>
    <source>
        <strain evidence="13">KPR-1</strain>
    </source>
</reference>
<feature type="domain" description="ABC transmembrane type-1" evidence="11">
    <location>
        <begin position="18"/>
        <end position="300"/>
    </location>
</feature>
<feature type="transmembrane region" description="Helical" evidence="9">
    <location>
        <begin position="157"/>
        <end position="177"/>
    </location>
</feature>
<evidence type="ECO:0000256" key="5">
    <source>
        <dbReference type="ARBA" id="ARBA00022741"/>
    </source>
</evidence>
<evidence type="ECO:0000313" key="13">
    <source>
        <dbReference type="Proteomes" id="UP000199288"/>
    </source>
</evidence>
<keyword evidence="13" id="KW-1185">Reference proteome</keyword>
<feature type="transmembrane region" description="Helical" evidence="9">
    <location>
        <begin position="54"/>
        <end position="78"/>
    </location>
</feature>
<name>A0A1H4DFX8_9ACTO</name>
<evidence type="ECO:0000259" key="11">
    <source>
        <dbReference type="PROSITE" id="PS50929"/>
    </source>
</evidence>
<dbReference type="InterPro" id="IPR003439">
    <property type="entry name" value="ABC_transporter-like_ATP-bd"/>
</dbReference>
<evidence type="ECO:0000256" key="1">
    <source>
        <dbReference type="ARBA" id="ARBA00004651"/>
    </source>
</evidence>
<evidence type="ECO:0000256" key="4">
    <source>
        <dbReference type="ARBA" id="ARBA00022692"/>
    </source>
</evidence>
<evidence type="ECO:0000259" key="10">
    <source>
        <dbReference type="PROSITE" id="PS50893"/>
    </source>
</evidence>
<keyword evidence="8 9" id="KW-0472">Membrane</keyword>
<feature type="transmembrane region" description="Helical" evidence="9">
    <location>
        <begin position="127"/>
        <end position="151"/>
    </location>
</feature>
<dbReference type="InterPro" id="IPR039421">
    <property type="entry name" value="Type_1_exporter"/>
</dbReference>
<evidence type="ECO:0000256" key="9">
    <source>
        <dbReference type="SAM" id="Phobius"/>
    </source>
</evidence>
<dbReference type="CDD" id="cd18548">
    <property type="entry name" value="ABC_6TM_Tm287_like"/>
    <property type="match status" value="1"/>
</dbReference>
<protein>
    <submittedName>
        <fullName evidence="12">ATP-binding cassette, subfamily B</fullName>
    </submittedName>
</protein>
<dbReference type="InterPro" id="IPR027417">
    <property type="entry name" value="P-loop_NTPase"/>
</dbReference>
<keyword evidence="7 9" id="KW-1133">Transmembrane helix</keyword>
<dbReference type="SUPFAM" id="SSF90123">
    <property type="entry name" value="ABC transporter transmembrane region"/>
    <property type="match status" value="1"/>
</dbReference>
<dbReference type="InterPro" id="IPR011527">
    <property type="entry name" value="ABC1_TM_dom"/>
</dbReference>
<dbReference type="InterPro" id="IPR003593">
    <property type="entry name" value="AAA+_ATPase"/>
</dbReference>
<keyword evidence="5" id="KW-0547">Nucleotide-binding</keyword>
<dbReference type="Pfam" id="PF00005">
    <property type="entry name" value="ABC_tran"/>
    <property type="match status" value="1"/>
</dbReference>
<evidence type="ECO:0000256" key="3">
    <source>
        <dbReference type="ARBA" id="ARBA00022475"/>
    </source>
</evidence>
<dbReference type="SUPFAM" id="SSF52540">
    <property type="entry name" value="P-loop containing nucleoside triphosphate hydrolases"/>
    <property type="match status" value="1"/>
</dbReference>
<sequence>MLVRLYRRYLAEHRTTLALIVLFQLIQAGSALLLPSLSADIIDHGVLQGDVGYIWRMGGWMLALSIAQIIATIVAVRLGARTAAAVGRAARRDVFSHVQNFATPDISTFGAPSLVTRATNDVQQIQMILTFVLTILVMAPVMAAGGVVMAIRQDAGLSLLLVVAVPILAAVMVAGMVKLRPLFKVMQERIDAVNRIMREQLTGVRVIRAFVRQSEERSRFMTVNAELRDVSISTGYVMAWLFPSVNVIIGLSSVAVVWFGGLRVDSGDMPIGSLIAFLAYIMQIFISVMLGSFILMMAPRGEVSAGRILDVLSHEPSIANPAATTPLPDERLTFELQDVSVRYPEAQRRVLADVDLSLLPGTTTAVIGATGSGKSTLVNLLPRLMDITEGRISAGGISYEDLDLAALRQRIALVPQKSFLFSGTVRSSLTLANPNATDEDIWRALTIAQAADFVSALADGLDATVDQGGHNFSGGQRQRLTIARALLRDADLYIFDDSFSALDTATEARLRTALRGAIGEAAQLVVAQRVSSVRTADAIVVLDEGHIVGYGTHDELIATCETYQQIASSQHAIEEDA</sequence>
<dbReference type="Pfam" id="PF00664">
    <property type="entry name" value="ABC_membrane"/>
    <property type="match status" value="1"/>
</dbReference>
<dbReference type="Gene3D" id="1.20.1560.10">
    <property type="entry name" value="ABC transporter type 1, transmembrane domain"/>
    <property type="match status" value="1"/>
</dbReference>
<dbReference type="GO" id="GO:0005524">
    <property type="term" value="F:ATP binding"/>
    <property type="evidence" value="ECO:0007669"/>
    <property type="project" value="UniProtKB-KW"/>
</dbReference>
<dbReference type="InterPro" id="IPR036640">
    <property type="entry name" value="ABC1_TM_sf"/>
</dbReference>
<dbReference type="PROSITE" id="PS00211">
    <property type="entry name" value="ABC_TRANSPORTER_1"/>
    <property type="match status" value="1"/>
</dbReference>
<dbReference type="PANTHER" id="PTHR43394">
    <property type="entry name" value="ATP-DEPENDENT PERMEASE MDL1, MITOCHONDRIAL"/>
    <property type="match status" value="1"/>
</dbReference>
<keyword evidence="2" id="KW-0813">Transport</keyword>
<comment type="subcellular location">
    <subcellularLocation>
        <location evidence="1">Cell membrane</location>
        <topology evidence="1">Multi-pass membrane protein</topology>
    </subcellularLocation>
</comment>
<gene>
    <name evidence="12" type="ORF">SAMN02910418_02234</name>
</gene>
<dbReference type="PROSITE" id="PS50929">
    <property type="entry name" value="ABC_TM1F"/>
    <property type="match status" value="1"/>
</dbReference>
<dbReference type="Proteomes" id="UP000199288">
    <property type="component" value="Unassembled WGS sequence"/>
</dbReference>
<dbReference type="EMBL" id="FNQV01000016">
    <property type="protein sequence ID" value="SEA71458.1"/>
    <property type="molecule type" value="Genomic_DNA"/>
</dbReference>
<evidence type="ECO:0000313" key="12">
    <source>
        <dbReference type="EMBL" id="SEA71458.1"/>
    </source>
</evidence>
<dbReference type="GO" id="GO:0016887">
    <property type="term" value="F:ATP hydrolysis activity"/>
    <property type="evidence" value="ECO:0007669"/>
    <property type="project" value="InterPro"/>
</dbReference>
<feature type="domain" description="ABC transporter" evidence="10">
    <location>
        <begin position="334"/>
        <end position="569"/>
    </location>
</feature>
<evidence type="ECO:0000256" key="7">
    <source>
        <dbReference type="ARBA" id="ARBA00022989"/>
    </source>
</evidence>
<dbReference type="FunFam" id="3.40.50.300:FF:000854">
    <property type="entry name" value="Multidrug ABC transporter ATP-binding protein"/>
    <property type="match status" value="1"/>
</dbReference>
<dbReference type="Gene3D" id="3.40.50.300">
    <property type="entry name" value="P-loop containing nucleotide triphosphate hydrolases"/>
    <property type="match status" value="1"/>
</dbReference>
<dbReference type="GO" id="GO:0015421">
    <property type="term" value="F:ABC-type oligopeptide transporter activity"/>
    <property type="evidence" value="ECO:0007669"/>
    <property type="project" value="TreeGrafter"/>
</dbReference>
<proteinExistence type="predicted"/>
<dbReference type="OrthoDB" id="9806127at2"/>
<organism evidence="12 13">
    <name type="scientific">Bowdeniella nasicola</name>
    <dbReference type="NCBI Taxonomy" id="208480"/>
    <lineage>
        <taxon>Bacteria</taxon>
        <taxon>Bacillati</taxon>
        <taxon>Actinomycetota</taxon>
        <taxon>Actinomycetes</taxon>
        <taxon>Actinomycetales</taxon>
        <taxon>Actinomycetaceae</taxon>
        <taxon>Bowdeniella</taxon>
    </lineage>
</organism>
<accession>A0A1H4DFX8</accession>
<feature type="transmembrane region" description="Helical" evidence="9">
    <location>
        <begin position="271"/>
        <end position="298"/>
    </location>
</feature>
<dbReference type="PROSITE" id="PS50893">
    <property type="entry name" value="ABC_TRANSPORTER_2"/>
    <property type="match status" value="1"/>
</dbReference>
<evidence type="ECO:0000256" key="6">
    <source>
        <dbReference type="ARBA" id="ARBA00022840"/>
    </source>
</evidence>
<keyword evidence="4 9" id="KW-0812">Transmembrane</keyword>
<dbReference type="RefSeq" id="WP_092565905.1">
    <property type="nucleotide sequence ID" value="NZ_FNQV01000016.1"/>
</dbReference>
<keyword evidence="3" id="KW-1003">Cell membrane</keyword>
<dbReference type="GO" id="GO:0005886">
    <property type="term" value="C:plasma membrane"/>
    <property type="evidence" value="ECO:0007669"/>
    <property type="project" value="UniProtKB-SubCell"/>
</dbReference>
<dbReference type="InterPro" id="IPR017871">
    <property type="entry name" value="ABC_transporter-like_CS"/>
</dbReference>
<feature type="transmembrane region" description="Helical" evidence="9">
    <location>
        <begin position="237"/>
        <end position="259"/>
    </location>
</feature>
<evidence type="ECO:0000256" key="8">
    <source>
        <dbReference type="ARBA" id="ARBA00023136"/>
    </source>
</evidence>
<dbReference type="PANTHER" id="PTHR43394:SF1">
    <property type="entry name" value="ATP-BINDING CASSETTE SUB-FAMILY B MEMBER 10, MITOCHONDRIAL"/>
    <property type="match status" value="1"/>
</dbReference>
<evidence type="ECO:0000256" key="2">
    <source>
        <dbReference type="ARBA" id="ARBA00022448"/>
    </source>
</evidence>
<dbReference type="SMART" id="SM00382">
    <property type="entry name" value="AAA"/>
    <property type="match status" value="1"/>
</dbReference>
<dbReference type="AlphaFoldDB" id="A0A1H4DFX8"/>
<keyword evidence="6 12" id="KW-0067">ATP-binding</keyword>